<name>A0A9P7V0J2_9AGAR</name>
<sequence length="319" mass="34765">MNNVHKFVLYIFYIKPSTAKNASVAISRPTSRPITGPRQGEGAGGGVMILSKVTKSSGGSVYCPHGAGMPFLGKVYADLAQQPLEDYAERFHLDSTIQEALCPGQDTPPRKPLLVVLRLSAVPSGPQGLKRQRSPSMEDEDVMPFTKNWRKFKIHALKGKMPSNAARSSDYAVNQSSPDGALLDGRFVSQSPVDTTAPPIELYHRAFAQFTALTRDPAFQFPDDDDILSNTAALIRSCSNIERYEGPRNTKIRSILGRILHLPFDHVENDDRSAADYTSSHGTPLESVAAARVIVEVKGELGSTGTDPSVQASFSFTRF</sequence>
<dbReference type="Proteomes" id="UP001049176">
    <property type="component" value="Chromosome 1"/>
</dbReference>
<dbReference type="OrthoDB" id="4062651at2759"/>
<protein>
    <submittedName>
        <fullName evidence="1">Uncharacterized protein</fullName>
    </submittedName>
</protein>
<comment type="caution">
    <text evidence="1">The sequence shown here is derived from an EMBL/GenBank/DDBJ whole genome shotgun (WGS) entry which is preliminary data.</text>
</comment>
<reference evidence="1" key="1">
    <citation type="journal article" date="2021" name="Genome Biol. Evol.">
        <title>The assembled and annotated genome of the fairy-ring fungus Marasmius oreades.</title>
        <authorList>
            <person name="Hiltunen M."/>
            <person name="Ament-Velasquez S.L."/>
            <person name="Johannesson H."/>
        </authorList>
    </citation>
    <scope>NUCLEOTIDE SEQUENCE</scope>
    <source>
        <strain evidence="1">03SP1</strain>
    </source>
</reference>
<gene>
    <name evidence="1" type="ORF">E1B28_000081</name>
</gene>
<organism evidence="1 2">
    <name type="scientific">Marasmius oreades</name>
    <name type="common">fairy-ring Marasmius</name>
    <dbReference type="NCBI Taxonomy" id="181124"/>
    <lineage>
        <taxon>Eukaryota</taxon>
        <taxon>Fungi</taxon>
        <taxon>Dikarya</taxon>
        <taxon>Basidiomycota</taxon>
        <taxon>Agaricomycotina</taxon>
        <taxon>Agaricomycetes</taxon>
        <taxon>Agaricomycetidae</taxon>
        <taxon>Agaricales</taxon>
        <taxon>Marasmiineae</taxon>
        <taxon>Marasmiaceae</taxon>
        <taxon>Marasmius</taxon>
    </lineage>
</organism>
<dbReference type="KEGG" id="more:E1B28_000081"/>
<dbReference type="AlphaFoldDB" id="A0A9P7V0J2"/>
<evidence type="ECO:0000313" key="2">
    <source>
        <dbReference type="Proteomes" id="UP001049176"/>
    </source>
</evidence>
<dbReference type="EMBL" id="CM032181">
    <property type="protein sequence ID" value="KAG7098110.1"/>
    <property type="molecule type" value="Genomic_DNA"/>
</dbReference>
<dbReference type="GeneID" id="66069157"/>
<keyword evidence="2" id="KW-1185">Reference proteome</keyword>
<proteinExistence type="predicted"/>
<dbReference type="RefSeq" id="XP_043014580.1">
    <property type="nucleotide sequence ID" value="XM_043145881.1"/>
</dbReference>
<accession>A0A9P7V0J2</accession>
<evidence type="ECO:0000313" key="1">
    <source>
        <dbReference type="EMBL" id="KAG7098110.1"/>
    </source>
</evidence>